<dbReference type="AlphaFoldDB" id="A0A8J6Y894"/>
<evidence type="ECO:0000259" key="2">
    <source>
        <dbReference type="Pfam" id="PF14522"/>
    </source>
</evidence>
<dbReference type="Proteomes" id="UP000598633">
    <property type="component" value="Unassembled WGS sequence"/>
</dbReference>
<evidence type="ECO:0000313" key="3">
    <source>
        <dbReference type="EMBL" id="MBD3870254.1"/>
    </source>
</evidence>
<gene>
    <name evidence="3" type="ORF">IFJ97_02705</name>
</gene>
<dbReference type="CDD" id="cd08168">
    <property type="entry name" value="Cytochrom_C3"/>
    <property type="match status" value="1"/>
</dbReference>
<dbReference type="SUPFAM" id="SSF48695">
    <property type="entry name" value="Multiheme cytochromes"/>
    <property type="match status" value="1"/>
</dbReference>
<dbReference type="PANTHER" id="PTHR39425:SF1">
    <property type="entry name" value="CYTOCHROME C7-LIKE DOMAIN-CONTAINING PROTEIN"/>
    <property type="match status" value="1"/>
</dbReference>
<keyword evidence="1" id="KW-1133">Transmembrane helix</keyword>
<dbReference type="Gene3D" id="3.90.10.10">
    <property type="entry name" value="Cytochrome C3"/>
    <property type="match status" value="2"/>
</dbReference>
<organism evidence="3 4">
    <name type="scientific">Candidatus Sulfomarinibacter kjeldsenii</name>
    <dbReference type="NCBI Taxonomy" id="2885994"/>
    <lineage>
        <taxon>Bacteria</taxon>
        <taxon>Pseudomonadati</taxon>
        <taxon>Acidobacteriota</taxon>
        <taxon>Thermoanaerobaculia</taxon>
        <taxon>Thermoanaerobaculales</taxon>
        <taxon>Candidatus Sulfomarinibacteraceae</taxon>
        <taxon>Candidatus Sulfomarinibacter</taxon>
    </lineage>
</organism>
<keyword evidence="1" id="KW-0812">Transmembrane</keyword>
<dbReference type="Pfam" id="PF14522">
    <property type="entry name" value="Cytochrome_C7"/>
    <property type="match status" value="1"/>
</dbReference>
<dbReference type="InterPro" id="IPR029467">
    <property type="entry name" value="Cyt_c7-like"/>
</dbReference>
<feature type="domain" description="Cytochrome c7-like" evidence="2">
    <location>
        <begin position="133"/>
        <end position="222"/>
    </location>
</feature>
<dbReference type="PANTHER" id="PTHR39425">
    <property type="entry name" value="LIPOPROTEIN CYTOCHROME C"/>
    <property type="match status" value="1"/>
</dbReference>
<dbReference type="InterPro" id="IPR036280">
    <property type="entry name" value="Multihaem_cyt_sf"/>
</dbReference>
<protein>
    <submittedName>
        <fullName evidence="3">Cytochrome c3 family protein</fullName>
    </submittedName>
</protein>
<dbReference type="EMBL" id="JACXWA010000047">
    <property type="protein sequence ID" value="MBD3870254.1"/>
    <property type="molecule type" value="Genomic_DNA"/>
</dbReference>
<comment type="caution">
    <text evidence="3">The sequence shown here is derived from an EMBL/GenBank/DDBJ whole genome shotgun (WGS) entry which is preliminary data.</text>
</comment>
<reference evidence="3 4" key="1">
    <citation type="submission" date="2020-08" db="EMBL/GenBank/DDBJ databases">
        <title>Acidobacteriota in marine sediments use diverse sulfur dissimilation pathways.</title>
        <authorList>
            <person name="Wasmund K."/>
        </authorList>
    </citation>
    <scope>NUCLEOTIDE SEQUENCE [LARGE SCALE GENOMIC DNA]</scope>
    <source>
        <strain evidence="3">MAG AM3-A</strain>
    </source>
</reference>
<feature type="transmembrane region" description="Helical" evidence="1">
    <location>
        <begin position="21"/>
        <end position="42"/>
    </location>
</feature>
<keyword evidence="1" id="KW-0472">Membrane</keyword>
<evidence type="ECO:0000313" key="4">
    <source>
        <dbReference type="Proteomes" id="UP000598633"/>
    </source>
</evidence>
<sequence>MNEDKSNDIFIFPKWTGVLRPAVAVGALGGVLYAAVVVAFGFSPQATDVGYEPVQPVPYSHALHVGQLGMDCRYCHTGVEVAANALIPPSQTCMNCHKTVRANSEKLIPVFESYSTGMPVEWVRVHDLPDYVFFNHSAHVRRGVGCVSCHGRIDTMEIVSQQKPLSMGWCLDCHRNPEEHLRPADYVFQLDWVPEEDQLVLGARLREINDINPPQDCNTCHR</sequence>
<name>A0A8J6Y894_9BACT</name>
<proteinExistence type="predicted"/>
<evidence type="ECO:0000256" key="1">
    <source>
        <dbReference type="SAM" id="Phobius"/>
    </source>
</evidence>
<accession>A0A8J6Y894</accession>